<dbReference type="InterPro" id="IPR013088">
    <property type="entry name" value="Znf_NHR/GATA"/>
</dbReference>
<name>A0A814EYR6_9BILA</name>
<dbReference type="EMBL" id="CAJNON010000107">
    <property type="protein sequence ID" value="CAF0975819.1"/>
    <property type="molecule type" value="Genomic_DNA"/>
</dbReference>
<evidence type="ECO:0000256" key="4">
    <source>
        <dbReference type="ARBA" id="ARBA00023015"/>
    </source>
</evidence>
<keyword evidence="7" id="KW-0675">Receptor</keyword>
<keyword evidence="1" id="KW-0479">Metal-binding</keyword>
<proteinExistence type="predicted"/>
<dbReference type="SUPFAM" id="SSF57716">
    <property type="entry name" value="Glucocorticoid receptor-like (DNA-binding domain)"/>
    <property type="match status" value="1"/>
</dbReference>
<evidence type="ECO:0000313" key="10">
    <source>
        <dbReference type="EMBL" id="CAF0975819.1"/>
    </source>
</evidence>
<dbReference type="AlphaFoldDB" id="A0A814EYR6"/>
<evidence type="ECO:0000256" key="6">
    <source>
        <dbReference type="ARBA" id="ARBA00023163"/>
    </source>
</evidence>
<protein>
    <recommendedName>
        <fullName evidence="9">Nuclear receptor domain-containing protein</fullName>
    </recommendedName>
</protein>
<dbReference type="GO" id="GO:0030154">
    <property type="term" value="P:cell differentiation"/>
    <property type="evidence" value="ECO:0007669"/>
    <property type="project" value="TreeGrafter"/>
</dbReference>
<sequence>MNKDLIIVRQTTTSLRDCKVCGASARYSYYGAIVCQSCKMFFRRHALTEQTLNKCVYDNKCEINISNRRKCLPCRLAKCFANGMHTEMLRSCHSHNNTLTKKRKLIDGTISIISTPAQIINKKSPPEQISTLSYDQWNLLSTLVYSFDEYSRYSLVEQFIEDQNTLPVKLRFKHSIVTDFFTTIMSRIQLVYEKHRDILSLSHDDRSILFRKTVEYTSSISGIYVLRQTKLLDDFTFSKSSEIIFQPIGMIFIKRIIDQLDHNDTFIKLIFAVIAFSTINYTVYRQSTSMNLINIKSILSIQDIYVKLTWQYLLNQCNHTQAVLRFTKLIRCLLLVISMTVEAHESKEFTKMIDSVIEQTQQTFCY</sequence>
<evidence type="ECO:0000256" key="3">
    <source>
        <dbReference type="ARBA" id="ARBA00022833"/>
    </source>
</evidence>
<dbReference type="InterPro" id="IPR050234">
    <property type="entry name" value="Nuclear_hormone_rcpt_NR1"/>
</dbReference>
<evidence type="ECO:0000256" key="8">
    <source>
        <dbReference type="ARBA" id="ARBA00023242"/>
    </source>
</evidence>
<keyword evidence="8" id="KW-0539">Nucleus</keyword>
<dbReference type="GO" id="GO:0000122">
    <property type="term" value="P:negative regulation of transcription by RNA polymerase II"/>
    <property type="evidence" value="ECO:0007669"/>
    <property type="project" value="TreeGrafter"/>
</dbReference>
<dbReference type="Pfam" id="PF00105">
    <property type="entry name" value="zf-C4"/>
    <property type="match status" value="1"/>
</dbReference>
<evidence type="ECO:0000256" key="5">
    <source>
        <dbReference type="ARBA" id="ARBA00023125"/>
    </source>
</evidence>
<evidence type="ECO:0000313" key="11">
    <source>
        <dbReference type="EMBL" id="CAF3780672.1"/>
    </source>
</evidence>
<dbReference type="SMART" id="SM00399">
    <property type="entry name" value="ZnF_C4"/>
    <property type="match status" value="1"/>
</dbReference>
<dbReference type="PROSITE" id="PS00031">
    <property type="entry name" value="NUCLEAR_REC_DBD_1"/>
    <property type="match status" value="1"/>
</dbReference>
<dbReference type="OrthoDB" id="9999431at2759"/>
<dbReference type="PROSITE" id="PS51030">
    <property type="entry name" value="NUCLEAR_REC_DBD_2"/>
    <property type="match status" value="1"/>
</dbReference>
<evidence type="ECO:0000256" key="1">
    <source>
        <dbReference type="ARBA" id="ARBA00022723"/>
    </source>
</evidence>
<dbReference type="GO" id="GO:0004879">
    <property type="term" value="F:nuclear receptor activity"/>
    <property type="evidence" value="ECO:0007669"/>
    <property type="project" value="TreeGrafter"/>
</dbReference>
<keyword evidence="4" id="KW-0805">Transcription regulation</keyword>
<dbReference type="PANTHER" id="PTHR24082:SF482">
    <property type="entry name" value="NUCLEAR RECEPTOR"/>
    <property type="match status" value="1"/>
</dbReference>
<evidence type="ECO:0000313" key="12">
    <source>
        <dbReference type="Proteomes" id="UP000663891"/>
    </source>
</evidence>
<keyword evidence="3" id="KW-0862">Zinc</keyword>
<dbReference type="EMBL" id="CAJOAY010001032">
    <property type="protein sequence ID" value="CAF3780672.1"/>
    <property type="molecule type" value="Genomic_DNA"/>
</dbReference>
<feature type="domain" description="Nuclear receptor" evidence="9">
    <location>
        <begin position="15"/>
        <end position="91"/>
    </location>
</feature>
<comment type="caution">
    <text evidence="10">The sequence shown here is derived from an EMBL/GenBank/DDBJ whole genome shotgun (WGS) entry which is preliminary data.</text>
</comment>
<dbReference type="PANTHER" id="PTHR24082">
    <property type="entry name" value="NUCLEAR HORMONE RECEPTOR"/>
    <property type="match status" value="1"/>
</dbReference>
<dbReference type="PRINTS" id="PR00047">
    <property type="entry name" value="STROIDFINGER"/>
</dbReference>
<gene>
    <name evidence="11" type="ORF">OKA104_LOCUS17354</name>
    <name evidence="10" type="ORF">VCS650_LOCUS13391</name>
</gene>
<organism evidence="10 12">
    <name type="scientific">Adineta steineri</name>
    <dbReference type="NCBI Taxonomy" id="433720"/>
    <lineage>
        <taxon>Eukaryota</taxon>
        <taxon>Metazoa</taxon>
        <taxon>Spiralia</taxon>
        <taxon>Gnathifera</taxon>
        <taxon>Rotifera</taxon>
        <taxon>Eurotatoria</taxon>
        <taxon>Bdelloidea</taxon>
        <taxon>Adinetida</taxon>
        <taxon>Adinetidae</taxon>
        <taxon>Adineta</taxon>
    </lineage>
</organism>
<evidence type="ECO:0000256" key="2">
    <source>
        <dbReference type="ARBA" id="ARBA00022771"/>
    </source>
</evidence>
<evidence type="ECO:0000259" key="9">
    <source>
        <dbReference type="PROSITE" id="PS51030"/>
    </source>
</evidence>
<dbReference type="GO" id="GO:0008270">
    <property type="term" value="F:zinc ion binding"/>
    <property type="evidence" value="ECO:0007669"/>
    <property type="project" value="UniProtKB-KW"/>
</dbReference>
<dbReference type="GO" id="GO:0045944">
    <property type="term" value="P:positive regulation of transcription by RNA polymerase II"/>
    <property type="evidence" value="ECO:0007669"/>
    <property type="project" value="TreeGrafter"/>
</dbReference>
<dbReference type="Proteomes" id="UP000663891">
    <property type="component" value="Unassembled WGS sequence"/>
</dbReference>
<reference evidence="10" key="1">
    <citation type="submission" date="2021-02" db="EMBL/GenBank/DDBJ databases">
        <authorList>
            <person name="Nowell W R."/>
        </authorList>
    </citation>
    <scope>NUCLEOTIDE SEQUENCE</scope>
</reference>
<evidence type="ECO:0000256" key="7">
    <source>
        <dbReference type="ARBA" id="ARBA00023170"/>
    </source>
</evidence>
<accession>A0A814EYR6</accession>
<dbReference type="Gene3D" id="3.30.50.10">
    <property type="entry name" value="Erythroid Transcription Factor GATA-1, subunit A"/>
    <property type="match status" value="1"/>
</dbReference>
<dbReference type="SUPFAM" id="SSF48508">
    <property type="entry name" value="Nuclear receptor ligand-binding domain"/>
    <property type="match status" value="1"/>
</dbReference>
<dbReference type="InterPro" id="IPR035500">
    <property type="entry name" value="NHR-like_dom_sf"/>
</dbReference>
<dbReference type="Proteomes" id="UP000663881">
    <property type="component" value="Unassembled WGS sequence"/>
</dbReference>
<keyword evidence="2" id="KW-0863">Zinc-finger</keyword>
<dbReference type="GO" id="GO:0000978">
    <property type="term" value="F:RNA polymerase II cis-regulatory region sequence-specific DNA binding"/>
    <property type="evidence" value="ECO:0007669"/>
    <property type="project" value="TreeGrafter"/>
</dbReference>
<dbReference type="InterPro" id="IPR001628">
    <property type="entry name" value="Znf_hrmn_rcpt"/>
</dbReference>
<keyword evidence="6" id="KW-0804">Transcription</keyword>
<keyword evidence="5" id="KW-0238">DNA-binding</keyword>